<reference evidence="2" key="1">
    <citation type="submission" date="2021-09" db="EMBL/GenBank/DDBJ databases">
        <authorList>
            <consortium name="AG Swart"/>
            <person name="Singh M."/>
            <person name="Singh A."/>
            <person name="Seah K."/>
            <person name="Emmerich C."/>
        </authorList>
    </citation>
    <scope>NUCLEOTIDE SEQUENCE</scope>
    <source>
        <strain evidence="2">ATCC30299</strain>
    </source>
</reference>
<feature type="region of interest" description="Disordered" evidence="1">
    <location>
        <begin position="1"/>
        <end position="25"/>
    </location>
</feature>
<feature type="compositionally biased region" description="Basic and acidic residues" evidence="1">
    <location>
        <begin position="413"/>
        <end position="424"/>
    </location>
</feature>
<protein>
    <submittedName>
        <fullName evidence="2">Uncharacterized protein</fullName>
    </submittedName>
</protein>
<feature type="compositionally biased region" description="Low complexity" evidence="1">
    <location>
        <begin position="171"/>
        <end position="183"/>
    </location>
</feature>
<gene>
    <name evidence="2" type="ORF">BSTOLATCC_MIC62340</name>
</gene>
<accession>A0AAU9KBA9</accession>
<proteinExistence type="predicted"/>
<sequence length="603" mass="68772">MFVRSGTKKISFSQDTKGTDSSITEDTSPIVIPQLQQQYYPLYAIDKIKPVKILRDIQLSDIYKKLKKPQKKLETSENDREKEKTEIHIDGEHTIRKFWETVKNNQNIQDEESLFSAGSGRRTEVSGKLLRSSTIVDNTVVANLFKQRLLESLTSSQKMYESQKTLTFSANPSESPSSSSSDSSNEEDEENVKPRFKRRSSTVMPILSRLCSAALPKKDINPEITIIEEVRDEPTPTKKNKSNFMGSAKKYLPVSSARREANKDEYNDAPRRRSMMVSSGNLLQIPVSPISPSSPPIHLNPADISRRSSFTNNLNPADISRRSSFTNNLNPADISRRSSYTGINFINSPEVSSRGSFLNTTEPRTPTVFLKSPKMAGWETLDSEKNQKIPKIKEITRIESVKYETDQENQSEDSSHSNENENTLKKKPAARYFKQKIISNKDNGNPRKVILSKQFNVSFDSNPIFSQIYFNTQDSPLSRQGSRKFSFTHANSNFSRCFSNKSIHFDCPKNLKIFGIRSKLYERAFTRSSNPSKINHSFSETMITQKKIEKKAWVPIYPSMLETSSIMKVRKLEPHRINVEGNLYTRLRSTQLKKPILKSLLIC</sequence>
<evidence type="ECO:0000313" key="2">
    <source>
        <dbReference type="EMBL" id="CAG9334755.1"/>
    </source>
</evidence>
<dbReference type="Proteomes" id="UP001162131">
    <property type="component" value="Unassembled WGS sequence"/>
</dbReference>
<feature type="compositionally biased region" description="Polar residues" evidence="1">
    <location>
        <begin position="8"/>
        <end position="25"/>
    </location>
</feature>
<evidence type="ECO:0000313" key="3">
    <source>
        <dbReference type="Proteomes" id="UP001162131"/>
    </source>
</evidence>
<feature type="region of interest" description="Disordered" evidence="1">
    <location>
        <begin position="164"/>
        <end position="197"/>
    </location>
</feature>
<name>A0AAU9KBA9_9CILI</name>
<comment type="caution">
    <text evidence="2">The sequence shown here is derived from an EMBL/GenBank/DDBJ whole genome shotgun (WGS) entry which is preliminary data.</text>
</comment>
<keyword evidence="3" id="KW-1185">Reference proteome</keyword>
<dbReference type="AlphaFoldDB" id="A0AAU9KBA9"/>
<evidence type="ECO:0000256" key="1">
    <source>
        <dbReference type="SAM" id="MobiDB-lite"/>
    </source>
</evidence>
<organism evidence="2 3">
    <name type="scientific">Blepharisma stoltei</name>
    <dbReference type="NCBI Taxonomy" id="1481888"/>
    <lineage>
        <taxon>Eukaryota</taxon>
        <taxon>Sar</taxon>
        <taxon>Alveolata</taxon>
        <taxon>Ciliophora</taxon>
        <taxon>Postciliodesmatophora</taxon>
        <taxon>Heterotrichea</taxon>
        <taxon>Heterotrichida</taxon>
        <taxon>Blepharismidae</taxon>
        <taxon>Blepharisma</taxon>
    </lineage>
</organism>
<feature type="region of interest" description="Disordered" evidence="1">
    <location>
        <begin position="400"/>
        <end position="426"/>
    </location>
</feature>
<dbReference type="EMBL" id="CAJZBQ010000060">
    <property type="protein sequence ID" value="CAG9334755.1"/>
    <property type="molecule type" value="Genomic_DNA"/>
</dbReference>